<keyword evidence="3" id="KW-1185">Reference proteome</keyword>
<dbReference type="PANTHER" id="PTHR28637:SF13">
    <property type="entry name" value="EXPRESSED PROTEIN"/>
    <property type="match status" value="1"/>
</dbReference>
<dbReference type="PANTHER" id="PTHR28637">
    <property type="entry name" value="DNA REPLICATION FACTOR CDT1"/>
    <property type="match status" value="1"/>
</dbReference>
<organism evidence="2 3">
    <name type="scientific">Glycine soja</name>
    <name type="common">Wild soybean</name>
    <dbReference type="NCBI Taxonomy" id="3848"/>
    <lineage>
        <taxon>Eukaryota</taxon>
        <taxon>Viridiplantae</taxon>
        <taxon>Streptophyta</taxon>
        <taxon>Embryophyta</taxon>
        <taxon>Tracheophyta</taxon>
        <taxon>Spermatophyta</taxon>
        <taxon>Magnoliopsida</taxon>
        <taxon>eudicotyledons</taxon>
        <taxon>Gunneridae</taxon>
        <taxon>Pentapetalae</taxon>
        <taxon>rosids</taxon>
        <taxon>fabids</taxon>
        <taxon>Fabales</taxon>
        <taxon>Fabaceae</taxon>
        <taxon>Papilionoideae</taxon>
        <taxon>50 kb inversion clade</taxon>
        <taxon>NPAAA clade</taxon>
        <taxon>indigoferoid/millettioid clade</taxon>
        <taxon>Phaseoleae</taxon>
        <taxon>Glycine</taxon>
        <taxon>Glycine subgen. Soja</taxon>
    </lineage>
</organism>
<evidence type="ECO:0000313" key="2">
    <source>
        <dbReference type="EMBL" id="RZB75912.1"/>
    </source>
</evidence>
<evidence type="ECO:0000313" key="3">
    <source>
        <dbReference type="Proteomes" id="UP000289340"/>
    </source>
</evidence>
<dbReference type="InterPro" id="IPR057670">
    <property type="entry name" value="SH3_retrovirus"/>
</dbReference>
<dbReference type="EMBL" id="QZWG01000012">
    <property type="protein sequence ID" value="RZB75912.1"/>
    <property type="molecule type" value="Genomic_DNA"/>
</dbReference>
<reference evidence="2 3" key="1">
    <citation type="submission" date="2018-09" db="EMBL/GenBank/DDBJ databases">
        <title>A high-quality reference genome of wild soybean provides a powerful tool to mine soybean genomes.</title>
        <authorList>
            <person name="Xie M."/>
            <person name="Chung C.Y.L."/>
            <person name="Li M.-W."/>
            <person name="Wong F.-L."/>
            <person name="Chan T.-F."/>
            <person name="Lam H.-M."/>
        </authorList>
    </citation>
    <scope>NUCLEOTIDE SEQUENCE [LARGE SCALE GENOMIC DNA]</scope>
    <source>
        <strain evidence="3">cv. W05</strain>
        <tissue evidence="2">Hypocotyl of etiolated seedlings</tissue>
    </source>
</reference>
<dbReference type="GO" id="GO:0030174">
    <property type="term" value="P:regulation of DNA-templated DNA replication initiation"/>
    <property type="evidence" value="ECO:0007669"/>
    <property type="project" value="InterPro"/>
</dbReference>
<dbReference type="SUPFAM" id="SSF46785">
    <property type="entry name" value="Winged helix' DNA-binding domain"/>
    <property type="match status" value="1"/>
</dbReference>
<dbReference type="GO" id="GO:0070182">
    <property type="term" value="F:DNA polymerase binding"/>
    <property type="evidence" value="ECO:0007669"/>
    <property type="project" value="TreeGrafter"/>
</dbReference>
<dbReference type="InterPro" id="IPR014939">
    <property type="entry name" value="CDT1_Gemini-bd-like"/>
</dbReference>
<dbReference type="InterPro" id="IPR036390">
    <property type="entry name" value="WH_DNA-bd_sf"/>
</dbReference>
<dbReference type="SMART" id="SM01075">
    <property type="entry name" value="CDT1"/>
    <property type="match status" value="1"/>
</dbReference>
<sequence>MEQNACKELSKIASNFKCEKVLETVDESIVCPTPQKNEEPLTVKSKEGQTNLPEKYSTLADLFGHMSCSLRLLYLCKKAPIFKMFAARKFSHAHLAQMKYILPKSVYIDRVLVHDKKSLCMVPDMKITLKFEVVKDCFGESADLALRRYFKSKLIDFFDMHPEDMPTQKSTSSYKPAKRVLDFSLMEDNDGLGIEMDKLESIRALHESSRGCSEDCNSFGSVSAPQEARNNARILISGSFSNRYERITRCAKGWESNQNVKYDHLRVFGYKAFVHVPKDERSKLDAKSRQCIFISYGENEFGYRFYDPLEKKLVKSCDVKFMEDQTIEDIDKVKYTPKEDNGVADFEPVEPPIHGDATEPPQVQLMRSNMERQLSRRWIYRVKHESNSTSSRYKARLVVKGYSPRKGVDMMTKALLRRKFEACCEIIGLAVTST</sequence>
<dbReference type="InterPro" id="IPR045173">
    <property type="entry name" value="Cdt1"/>
</dbReference>
<dbReference type="GO" id="GO:0000076">
    <property type="term" value="P:DNA replication checkpoint signaling"/>
    <property type="evidence" value="ECO:0007669"/>
    <property type="project" value="TreeGrafter"/>
</dbReference>
<gene>
    <name evidence="2" type="ORF">D0Y65_034421</name>
</gene>
<name>A0A445HQH9_GLYSO</name>
<dbReference type="GO" id="GO:0000278">
    <property type="term" value="P:mitotic cell cycle"/>
    <property type="evidence" value="ECO:0007669"/>
    <property type="project" value="TreeGrafter"/>
</dbReference>
<feature type="domain" description="CDT1 Geminin-binding" evidence="1">
    <location>
        <begin position="52"/>
        <end position="167"/>
    </location>
</feature>
<protein>
    <submittedName>
        <fullName evidence="2">Retrovirus-related Pol polyprotein from transposon TNT 1-94</fullName>
    </submittedName>
</protein>
<evidence type="ECO:0000259" key="1">
    <source>
        <dbReference type="SMART" id="SM01075"/>
    </source>
</evidence>
<proteinExistence type="predicted"/>
<dbReference type="Proteomes" id="UP000289340">
    <property type="component" value="Chromosome 12"/>
</dbReference>
<comment type="caution">
    <text evidence="2">The sequence shown here is derived from an EMBL/GenBank/DDBJ whole genome shotgun (WGS) entry which is preliminary data.</text>
</comment>
<dbReference type="GO" id="GO:0005634">
    <property type="term" value="C:nucleus"/>
    <property type="evidence" value="ECO:0007669"/>
    <property type="project" value="TreeGrafter"/>
</dbReference>
<dbReference type="AlphaFoldDB" id="A0A445HQH9"/>
<dbReference type="Pfam" id="PF25597">
    <property type="entry name" value="SH3_retrovirus"/>
    <property type="match status" value="1"/>
</dbReference>
<dbReference type="GO" id="GO:0071163">
    <property type="term" value="P:DNA replication preinitiation complex assembly"/>
    <property type="evidence" value="ECO:0007669"/>
    <property type="project" value="InterPro"/>
</dbReference>
<dbReference type="GO" id="GO:0003677">
    <property type="term" value="F:DNA binding"/>
    <property type="evidence" value="ECO:0007669"/>
    <property type="project" value="InterPro"/>
</dbReference>
<accession>A0A445HQH9</accession>